<feature type="modified residue" description="Phosphohistidine" evidence="2">
    <location>
        <position position="92"/>
    </location>
</feature>
<dbReference type="GO" id="GO:0000160">
    <property type="term" value="P:phosphorelay signal transduction system"/>
    <property type="evidence" value="ECO:0007669"/>
    <property type="project" value="UniProtKB-KW"/>
</dbReference>
<evidence type="ECO:0000259" key="3">
    <source>
        <dbReference type="PROSITE" id="PS50894"/>
    </source>
</evidence>
<proteinExistence type="predicted"/>
<dbReference type="EMBL" id="MSCT01000006">
    <property type="protein sequence ID" value="OLF55640.1"/>
    <property type="molecule type" value="Genomic_DNA"/>
</dbReference>
<dbReference type="AlphaFoldDB" id="A0A1Q8EV30"/>
<reference evidence="4 5" key="1">
    <citation type="submission" date="2016-12" db="EMBL/GenBank/DDBJ databases">
        <authorList>
            <person name="Song W.-J."/>
            <person name="Kurnit D.M."/>
        </authorList>
    </citation>
    <scope>NUCLEOTIDE SEQUENCE [LARGE SCALE GENOMIC DNA]</scope>
    <source>
        <strain evidence="4 5">PCL1601</strain>
    </source>
</reference>
<keyword evidence="2" id="KW-0597">Phosphoprotein</keyword>
<gene>
    <name evidence="4" type="ORF">BTN82_06765</name>
</gene>
<feature type="domain" description="HPt" evidence="3">
    <location>
        <begin position="53"/>
        <end position="139"/>
    </location>
</feature>
<keyword evidence="4" id="KW-0808">Transferase</keyword>
<evidence type="ECO:0000256" key="1">
    <source>
        <dbReference type="ARBA" id="ARBA00023012"/>
    </source>
</evidence>
<organism evidence="4 5">
    <name type="scientific">Pseudomonas chlororaphis</name>
    <dbReference type="NCBI Taxonomy" id="587753"/>
    <lineage>
        <taxon>Bacteria</taxon>
        <taxon>Pseudomonadati</taxon>
        <taxon>Pseudomonadota</taxon>
        <taxon>Gammaproteobacteria</taxon>
        <taxon>Pseudomonadales</taxon>
        <taxon>Pseudomonadaceae</taxon>
        <taxon>Pseudomonas</taxon>
    </lineage>
</organism>
<keyword evidence="4" id="KW-0418">Kinase</keyword>
<dbReference type="Proteomes" id="UP000185578">
    <property type="component" value="Unassembled WGS sequence"/>
</dbReference>
<evidence type="ECO:0000313" key="4">
    <source>
        <dbReference type="EMBL" id="OLF55640.1"/>
    </source>
</evidence>
<dbReference type="SUPFAM" id="SSF47226">
    <property type="entry name" value="Histidine-containing phosphotransfer domain, HPT domain"/>
    <property type="match status" value="1"/>
</dbReference>
<dbReference type="OrthoDB" id="7025245at2"/>
<comment type="caution">
    <text evidence="4">The sequence shown here is derived from an EMBL/GenBank/DDBJ whole genome shotgun (WGS) entry which is preliminary data.</text>
</comment>
<dbReference type="InterPro" id="IPR036641">
    <property type="entry name" value="HPT_dom_sf"/>
</dbReference>
<dbReference type="GO" id="GO:0004672">
    <property type="term" value="F:protein kinase activity"/>
    <property type="evidence" value="ECO:0007669"/>
    <property type="project" value="UniProtKB-ARBA"/>
</dbReference>
<dbReference type="Pfam" id="PF01627">
    <property type="entry name" value="Hpt"/>
    <property type="match status" value="1"/>
</dbReference>
<keyword evidence="1" id="KW-0902">Two-component regulatory system</keyword>
<evidence type="ECO:0000313" key="5">
    <source>
        <dbReference type="Proteomes" id="UP000185578"/>
    </source>
</evidence>
<dbReference type="PROSITE" id="PS50894">
    <property type="entry name" value="HPT"/>
    <property type="match status" value="1"/>
</dbReference>
<dbReference type="Gene3D" id="1.20.120.160">
    <property type="entry name" value="HPT domain"/>
    <property type="match status" value="1"/>
</dbReference>
<sequence>MDRQGVQVVAVSEREGVSADMSADEAVLQALRSGSAMPLLEVLGRLMDLAGDNEQAARQLIDNVMTYQVQDLEQLRVYRERNDRQAIARLCHKMAGAACVLKYQPLISSCQQLKEICIEGPWSVLLERAQSVERALLNLKDICCVAIRDDGPINLRELPRER</sequence>
<accession>A0A1Q8EV30</accession>
<evidence type="ECO:0000256" key="2">
    <source>
        <dbReference type="PROSITE-ProRule" id="PRU00110"/>
    </source>
</evidence>
<name>A0A1Q8EV30_9PSED</name>
<dbReference type="InterPro" id="IPR008207">
    <property type="entry name" value="Sig_transdc_His_kin_Hpt_dom"/>
</dbReference>
<protein>
    <submittedName>
        <fullName evidence="4">Histidine kinase</fullName>
    </submittedName>
</protein>